<dbReference type="OrthoDB" id="4799037at2"/>
<dbReference type="STRING" id="134849.SAMN05443668_10345"/>
<feature type="chain" id="PRO_5039726412" evidence="1">
    <location>
        <begin position="23"/>
        <end position="333"/>
    </location>
</feature>
<reference evidence="2 3" key="1">
    <citation type="submission" date="2016-11" db="EMBL/GenBank/DDBJ databases">
        <authorList>
            <person name="Jaros S."/>
            <person name="Januszkiewicz K."/>
            <person name="Wedrychowicz H."/>
        </authorList>
    </citation>
    <scope>NUCLEOTIDE SEQUENCE [LARGE SCALE GENOMIC DNA]</scope>
    <source>
        <strain evidence="2 3">DSM 46144</strain>
    </source>
</reference>
<dbReference type="RefSeq" id="WP_073255418.1">
    <property type="nucleotide sequence ID" value="NZ_FRCS01000003.1"/>
</dbReference>
<dbReference type="Proteomes" id="UP000184440">
    <property type="component" value="Unassembled WGS sequence"/>
</dbReference>
<evidence type="ECO:0000256" key="1">
    <source>
        <dbReference type="SAM" id="SignalP"/>
    </source>
</evidence>
<keyword evidence="3" id="KW-1185">Reference proteome</keyword>
<protein>
    <submittedName>
        <fullName evidence="2">Uncharacterized protein</fullName>
    </submittedName>
</protein>
<name>A0A1M7P805_9ACTN</name>
<proteinExistence type="predicted"/>
<gene>
    <name evidence="2" type="ORF">SAMN05443668_10345</name>
</gene>
<dbReference type="AlphaFoldDB" id="A0A1M7P805"/>
<evidence type="ECO:0000313" key="3">
    <source>
        <dbReference type="Proteomes" id="UP000184440"/>
    </source>
</evidence>
<accession>A0A1M7P805</accession>
<dbReference type="EMBL" id="FRCS01000003">
    <property type="protein sequence ID" value="SHN12866.1"/>
    <property type="molecule type" value="Genomic_DNA"/>
</dbReference>
<sequence length="333" mass="37971">MTTYREVAATLIALGMLSPATAEEVLAYQSGPIDDPDEVLWAFEEFRVAFHLDAEQKAGSGIEAHERGYRDWLEYVAGTTRGAVVIEDVVLIRPDPGYAFLHFRTNGRTCWWNIEAEFLDSAYLDAMPLPNISDYEPGGDDPRQFAEIYRDGASTGYHVLVSDEQQRALARTYDLELRGRIAQPEPAPRKSVDAWLAEDSPAARAELPPPGEVDALERLILDRFPDQDAYRAAEDTPFVNAAARYLGEEFLRSAPSHWTTDLHPRWFTVALDDVPREFQPDGCPFRDLWWLVDDRRPGTLRAEVTRFRQYYDRYLRVVAELDRRLAGRDGEDD</sequence>
<keyword evidence="1" id="KW-0732">Signal</keyword>
<evidence type="ECO:0000313" key="2">
    <source>
        <dbReference type="EMBL" id="SHN12866.1"/>
    </source>
</evidence>
<organism evidence="2 3">
    <name type="scientific">Cryptosporangium aurantiacum</name>
    <dbReference type="NCBI Taxonomy" id="134849"/>
    <lineage>
        <taxon>Bacteria</taxon>
        <taxon>Bacillati</taxon>
        <taxon>Actinomycetota</taxon>
        <taxon>Actinomycetes</taxon>
        <taxon>Cryptosporangiales</taxon>
        <taxon>Cryptosporangiaceae</taxon>
        <taxon>Cryptosporangium</taxon>
    </lineage>
</organism>
<feature type="signal peptide" evidence="1">
    <location>
        <begin position="1"/>
        <end position="22"/>
    </location>
</feature>